<dbReference type="PANTHER" id="PTHR42904">
    <property type="entry name" value="NUDIX HYDROLASE, NUDC SUBFAMILY"/>
    <property type="match status" value="1"/>
</dbReference>
<keyword evidence="2" id="KW-0479">Metal-binding</keyword>
<evidence type="ECO:0000256" key="5">
    <source>
        <dbReference type="RuleBase" id="RU003476"/>
    </source>
</evidence>
<keyword evidence="8" id="KW-1185">Reference proteome</keyword>
<dbReference type="GO" id="GO:0046872">
    <property type="term" value="F:metal ion binding"/>
    <property type="evidence" value="ECO:0007669"/>
    <property type="project" value="UniProtKB-KW"/>
</dbReference>
<accession>A0A7W9SQE5</accession>
<dbReference type="PROSITE" id="PS51462">
    <property type="entry name" value="NUDIX"/>
    <property type="match status" value="1"/>
</dbReference>
<dbReference type="InterPro" id="IPR050241">
    <property type="entry name" value="NAD-cap_RNA_hydrolase_NudC"/>
</dbReference>
<sequence length="175" mass="19068">MSEFLPAYQTVRFCPQCGVAATAASERFFECVACGYRLYFNNTVAVAVLAVNPKGELLFIRRARDPGKGKLAMPGGFVDAGESGEAAARREVMEELGVSVGDVQFLCSAPNTYPYRGIVYTVCDLFFVASLPEQEFSLAPKEVESALWLDPKTVDLDEIAFPSMRAALTLYRGGL</sequence>
<comment type="similarity">
    <text evidence="5">Belongs to the Nudix hydrolase family.</text>
</comment>
<dbReference type="InterPro" id="IPR020084">
    <property type="entry name" value="NUDIX_hydrolase_CS"/>
</dbReference>
<evidence type="ECO:0000256" key="2">
    <source>
        <dbReference type="ARBA" id="ARBA00022723"/>
    </source>
</evidence>
<dbReference type="PANTHER" id="PTHR42904:SF12">
    <property type="entry name" value="ADP-RIBOSE PYROPHOSPHATASE-RELATED"/>
    <property type="match status" value="1"/>
</dbReference>
<evidence type="ECO:0000313" key="8">
    <source>
        <dbReference type="Proteomes" id="UP000520814"/>
    </source>
</evidence>
<dbReference type="GO" id="GO:0006742">
    <property type="term" value="P:NADP+ catabolic process"/>
    <property type="evidence" value="ECO:0007669"/>
    <property type="project" value="TreeGrafter"/>
</dbReference>
<reference evidence="7 8" key="1">
    <citation type="submission" date="2020-08" db="EMBL/GenBank/DDBJ databases">
        <title>Genomic Encyclopedia of Type Strains, Phase IV (KMG-IV): sequencing the most valuable type-strain genomes for metagenomic binning, comparative biology and taxonomic classification.</title>
        <authorList>
            <person name="Goeker M."/>
        </authorList>
    </citation>
    <scope>NUCLEOTIDE SEQUENCE [LARGE SCALE GENOMIC DNA]</scope>
    <source>
        <strain evidence="7 8">DSM 23562</strain>
    </source>
</reference>
<proteinExistence type="inferred from homology"/>
<evidence type="ECO:0000313" key="7">
    <source>
        <dbReference type="EMBL" id="MBB6050915.1"/>
    </source>
</evidence>
<keyword evidence="4" id="KW-0460">Magnesium</keyword>
<dbReference type="SUPFAM" id="SSF55811">
    <property type="entry name" value="Nudix"/>
    <property type="match status" value="1"/>
</dbReference>
<dbReference type="Proteomes" id="UP000520814">
    <property type="component" value="Unassembled WGS sequence"/>
</dbReference>
<dbReference type="GO" id="GO:0019677">
    <property type="term" value="P:NAD+ catabolic process"/>
    <property type="evidence" value="ECO:0007669"/>
    <property type="project" value="TreeGrafter"/>
</dbReference>
<dbReference type="Gene3D" id="3.90.79.10">
    <property type="entry name" value="Nucleoside Triphosphate Pyrophosphohydrolase"/>
    <property type="match status" value="1"/>
</dbReference>
<dbReference type="InterPro" id="IPR020476">
    <property type="entry name" value="Nudix_hydrolase"/>
</dbReference>
<evidence type="ECO:0000256" key="4">
    <source>
        <dbReference type="ARBA" id="ARBA00022842"/>
    </source>
</evidence>
<gene>
    <name evidence="7" type="ORF">HNQ39_002706</name>
</gene>
<evidence type="ECO:0000259" key="6">
    <source>
        <dbReference type="PROSITE" id="PS51462"/>
    </source>
</evidence>
<dbReference type="Pfam" id="PF00293">
    <property type="entry name" value="NUDIX"/>
    <property type="match status" value="1"/>
</dbReference>
<dbReference type="RefSeq" id="WP_184196743.1">
    <property type="nucleotide sequence ID" value="NZ_JACHGW010000002.1"/>
</dbReference>
<comment type="cofactor">
    <cofactor evidence="1">
        <name>Mg(2+)</name>
        <dbReference type="ChEBI" id="CHEBI:18420"/>
    </cofactor>
</comment>
<keyword evidence="3 5" id="KW-0378">Hydrolase</keyword>
<name>A0A7W9SQE5_ARMRO</name>
<dbReference type="GO" id="GO:0005829">
    <property type="term" value="C:cytosol"/>
    <property type="evidence" value="ECO:0007669"/>
    <property type="project" value="TreeGrafter"/>
</dbReference>
<dbReference type="PROSITE" id="PS00893">
    <property type="entry name" value="NUDIX_BOX"/>
    <property type="match status" value="1"/>
</dbReference>
<dbReference type="AlphaFoldDB" id="A0A7W9SQE5"/>
<organism evidence="7 8">
    <name type="scientific">Armatimonas rosea</name>
    <dbReference type="NCBI Taxonomy" id="685828"/>
    <lineage>
        <taxon>Bacteria</taxon>
        <taxon>Bacillati</taxon>
        <taxon>Armatimonadota</taxon>
        <taxon>Armatimonadia</taxon>
        <taxon>Armatimonadales</taxon>
        <taxon>Armatimonadaceae</taxon>
        <taxon>Armatimonas</taxon>
    </lineage>
</organism>
<dbReference type="EMBL" id="JACHGW010000002">
    <property type="protein sequence ID" value="MBB6050915.1"/>
    <property type="molecule type" value="Genomic_DNA"/>
</dbReference>
<dbReference type="InterPro" id="IPR000086">
    <property type="entry name" value="NUDIX_hydrolase_dom"/>
</dbReference>
<feature type="domain" description="Nudix hydrolase" evidence="6">
    <location>
        <begin position="41"/>
        <end position="172"/>
    </location>
</feature>
<evidence type="ECO:0000256" key="1">
    <source>
        <dbReference type="ARBA" id="ARBA00001946"/>
    </source>
</evidence>
<dbReference type="CDD" id="cd04681">
    <property type="entry name" value="NUDIX_Hydrolase"/>
    <property type="match status" value="1"/>
</dbReference>
<comment type="caution">
    <text evidence="7">The sequence shown here is derived from an EMBL/GenBank/DDBJ whole genome shotgun (WGS) entry which is preliminary data.</text>
</comment>
<dbReference type="GO" id="GO:0035529">
    <property type="term" value="F:NADH pyrophosphatase activity"/>
    <property type="evidence" value="ECO:0007669"/>
    <property type="project" value="TreeGrafter"/>
</dbReference>
<evidence type="ECO:0000256" key="3">
    <source>
        <dbReference type="ARBA" id="ARBA00022801"/>
    </source>
</evidence>
<protein>
    <submittedName>
        <fullName evidence="7">NADH pyrophosphatase NudC (Nudix superfamily)</fullName>
    </submittedName>
</protein>
<dbReference type="InterPro" id="IPR015797">
    <property type="entry name" value="NUDIX_hydrolase-like_dom_sf"/>
</dbReference>
<dbReference type="PRINTS" id="PR00502">
    <property type="entry name" value="NUDIXFAMILY"/>
</dbReference>